<evidence type="ECO:0000313" key="3">
    <source>
        <dbReference type="EMBL" id="MQS12994.1"/>
    </source>
</evidence>
<dbReference type="EMBL" id="WBOF01000001">
    <property type="protein sequence ID" value="MQS12994.1"/>
    <property type="molecule type" value="Genomic_DNA"/>
</dbReference>
<dbReference type="Proteomes" id="UP000450000">
    <property type="component" value="Unassembled WGS sequence"/>
</dbReference>
<keyword evidence="4" id="KW-1185">Reference proteome</keyword>
<dbReference type="PANTHER" id="PTHR43244:SF1">
    <property type="entry name" value="5,10-METHYLENETETRAHYDROMETHANOPTERIN REDUCTASE"/>
    <property type="match status" value="1"/>
</dbReference>
<dbReference type="Gene3D" id="3.20.20.30">
    <property type="entry name" value="Luciferase-like domain"/>
    <property type="match status" value="1"/>
</dbReference>
<accession>A0A6N7KSL8</accession>
<protein>
    <submittedName>
        <fullName evidence="3">LLM class flavin-dependent oxidoreductase</fullName>
    </submittedName>
</protein>
<gene>
    <name evidence="3" type="ORF">F7Q99_11995</name>
</gene>
<keyword evidence="1" id="KW-0560">Oxidoreductase</keyword>
<dbReference type="SUPFAM" id="SSF51679">
    <property type="entry name" value="Bacterial luciferase-like"/>
    <property type="match status" value="1"/>
</dbReference>
<dbReference type="InterPro" id="IPR050564">
    <property type="entry name" value="F420-G6PD/mer"/>
</dbReference>
<dbReference type="PANTHER" id="PTHR43244">
    <property type="match status" value="1"/>
</dbReference>
<dbReference type="InterPro" id="IPR036661">
    <property type="entry name" value="Luciferase-like_sf"/>
</dbReference>
<feature type="domain" description="Luciferase-like" evidence="2">
    <location>
        <begin position="21"/>
        <end position="300"/>
    </location>
</feature>
<dbReference type="RefSeq" id="WP_326846569.1">
    <property type="nucleotide sequence ID" value="NZ_WBOF01000001.1"/>
</dbReference>
<dbReference type="Pfam" id="PF00296">
    <property type="entry name" value="Bac_luciferase"/>
    <property type="match status" value="1"/>
</dbReference>
<sequence>MFAHDTDSSATHRTAVVYPLQPSSIHQVVPLARFAERRAARRLWIGQSLTVESHQVFAALAGMGLRLPCATGVALAPLRHPYHAAVEARSVATLTGEPFVAGIGLGAPEFQRMVMREPYPSPRTAALEFATTMRALLSGQPVEHQGRYHDVHAKLQPFHAPPVEIGLGVLRPRMARTAGGVADVAITWMTPPDYVRDTLAPELAAGAAEAGTATPRIATVVHVALTRPGRDIEHVAFRGAGTHLGAAHYTDMLRKAGLAVDAADPKAGARALLQSGVFVTGTAQEIAEALQHYRHCGVDEVVLNPAGVMLTEGVHSAIADLEEIFDAEGAVTHG</sequence>
<comment type="caution">
    <text evidence="3">The sequence shown here is derived from an EMBL/GenBank/DDBJ whole genome shotgun (WGS) entry which is preliminary data.</text>
</comment>
<proteinExistence type="predicted"/>
<evidence type="ECO:0000313" key="4">
    <source>
        <dbReference type="Proteomes" id="UP000450000"/>
    </source>
</evidence>
<evidence type="ECO:0000256" key="1">
    <source>
        <dbReference type="ARBA" id="ARBA00023002"/>
    </source>
</evidence>
<reference evidence="3 4" key="1">
    <citation type="submission" date="2019-09" db="EMBL/GenBank/DDBJ databases">
        <title>Genome Sequences of Streptomyces kaniharaensis ATCC 21070.</title>
        <authorList>
            <person name="Zhu W."/>
            <person name="De Crecy-Lagard V."/>
            <person name="Richards N.G."/>
        </authorList>
    </citation>
    <scope>NUCLEOTIDE SEQUENCE [LARGE SCALE GENOMIC DNA]</scope>
    <source>
        <strain evidence="3 4">SF-557</strain>
    </source>
</reference>
<dbReference type="GO" id="GO:0016705">
    <property type="term" value="F:oxidoreductase activity, acting on paired donors, with incorporation or reduction of molecular oxygen"/>
    <property type="evidence" value="ECO:0007669"/>
    <property type="project" value="InterPro"/>
</dbReference>
<dbReference type="InterPro" id="IPR011251">
    <property type="entry name" value="Luciferase-like_dom"/>
</dbReference>
<organism evidence="3 4">
    <name type="scientific">Streptomyces kaniharaensis</name>
    <dbReference type="NCBI Taxonomy" id="212423"/>
    <lineage>
        <taxon>Bacteria</taxon>
        <taxon>Bacillati</taxon>
        <taxon>Actinomycetota</taxon>
        <taxon>Actinomycetes</taxon>
        <taxon>Kitasatosporales</taxon>
        <taxon>Streptomycetaceae</taxon>
        <taxon>Streptomyces</taxon>
    </lineage>
</organism>
<dbReference type="AlphaFoldDB" id="A0A6N7KSL8"/>
<evidence type="ECO:0000259" key="2">
    <source>
        <dbReference type="Pfam" id="PF00296"/>
    </source>
</evidence>
<name>A0A6N7KSL8_9ACTN</name>